<sequence>MVYHQLIVAKADSAVNIEITPTNPETELLLFLKHREKPLYNSYDLLISLSAMTRKNDTFELFLPNDMINNRTGFFYLGIIEVNLSLPLDFDIDGPVNATAGDVAPVNLTSDNVIREFSTNYSLRIYTSGCYFYDYELKIWSGSGCYVHSANSALTHCKCNHLTSFGSGFFVTPNTIDFSYVFANAGFADNVTIYMTIIVTLLIYVLLMIWARVKDKKDVEK</sequence>
<dbReference type="GeneID" id="111084279"/>
<keyword evidence="3 6" id="KW-1133">Transmembrane helix</keyword>
<evidence type="ECO:0000256" key="2">
    <source>
        <dbReference type="ARBA" id="ARBA00022692"/>
    </source>
</evidence>
<dbReference type="PANTHER" id="PTHR10877">
    <property type="entry name" value="POLYCYSTIN FAMILY MEMBER"/>
    <property type="match status" value="1"/>
</dbReference>
<name>A0ABM1RZE1_LIMPO</name>
<evidence type="ECO:0000313" key="8">
    <source>
        <dbReference type="Proteomes" id="UP000694941"/>
    </source>
</evidence>
<keyword evidence="4 6" id="KW-0472">Membrane</keyword>
<dbReference type="Pfam" id="PF01825">
    <property type="entry name" value="GPS"/>
    <property type="match status" value="1"/>
</dbReference>
<feature type="transmembrane region" description="Helical" evidence="6">
    <location>
        <begin position="191"/>
        <end position="211"/>
    </location>
</feature>
<dbReference type="InterPro" id="IPR000203">
    <property type="entry name" value="GPS"/>
</dbReference>
<dbReference type="SMART" id="SM00303">
    <property type="entry name" value="GPS"/>
    <property type="match status" value="1"/>
</dbReference>
<feature type="domain" description="GAIN-B" evidence="7">
    <location>
        <begin position="34"/>
        <end position="177"/>
    </location>
</feature>
<dbReference type="PANTHER" id="PTHR10877:SF150">
    <property type="entry name" value="REJ DOMAIN-CONTAINING PROTEIN"/>
    <property type="match status" value="1"/>
</dbReference>
<keyword evidence="8" id="KW-1185">Reference proteome</keyword>
<proteinExistence type="predicted"/>
<evidence type="ECO:0000256" key="3">
    <source>
        <dbReference type="ARBA" id="ARBA00022989"/>
    </source>
</evidence>
<dbReference type="Gene3D" id="2.60.220.50">
    <property type="match status" value="1"/>
</dbReference>
<dbReference type="InterPro" id="IPR051223">
    <property type="entry name" value="Polycystin"/>
</dbReference>
<evidence type="ECO:0000259" key="7">
    <source>
        <dbReference type="PROSITE" id="PS50221"/>
    </source>
</evidence>
<dbReference type="InterPro" id="IPR046338">
    <property type="entry name" value="GAIN_dom_sf"/>
</dbReference>
<comment type="subcellular location">
    <subcellularLocation>
        <location evidence="1">Membrane</location>
    </subcellularLocation>
</comment>
<gene>
    <name evidence="9" type="primary">LOC111084279</name>
</gene>
<evidence type="ECO:0000256" key="4">
    <source>
        <dbReference type="ARBA" id="ARBA00023136"/>
    </source>
</evidence>
<keyword evidence="2 6" id="KW-0812">Transmembrane</keyword>
<evidence type="ECO:0000256" key="1">
    <source>
        <dbReference type="ARBA" id="ARBA00004370"/>
    </source>
</evidence>
<organism evidence="8 9">
    <name type="scientific">Limulus polyphemus</name>
    <name type="common">Atlantic horseshoe crab</name>
    <dbReference type="NCBI Taxonomy" id="6850"/>
    <lineage>
        <taxon>Eukaryota</taxon>
        <taxon>Metazoa</taxon>
        <taxon>Ecdysozoa</taxon>
        <taxon>Arthropoda</taxon>
        <taxon>Chelicerata</taxon>
        <taxon>Merostomata</taxon>
        <taxon>Xiphosura</taxon>
        <taxon>Limulidae</taxon>
        <taxon>Limulus</taxon>
    </lineage>
</organism>
<dbReference type="InterPro" id="IPR057244">
    <property type="entry name" value="GAIN_B"/>
</dbReference>
<dbReference type="Proteomes" id="UP000694941">
    <property type="component" value="Unplaced"/>
</dbReference>
<protein>
    <submittedName>
        <fullName evidence="9">Polycystic kidney disease protein 1-like 2</fullName>
    </submittedName>
</protein>
<evidence type="ECO:0000256" key="6">
    <source>
        <dbReference type="SAM" id="Phobius"/>
    </source>
</evidence>
<evidence type="ECO:0000256" key="5">
    <source>
        <dbReference type="ARBA" id="ARBA00023157"/>
    </source>
</evidence>
<reference evidence="9" key="1">
    <citation type="submission" date="2025-08" db="UniProtKB">
        <authorList>
            <consortium name="RefSeq"/>
        </authorList>
    </citation>
    <scope>IDENTIFICATION</scope>
    <source>
        <tissue evidence="9">Muscle</tissue>
    </source>
</reference>
<evidence type="ECO:0000313" key="9">
    <source>
        <dbReference type="RefSeq" id="XP_022236746.1"/>
    </source>
</evidence>
<keyword evidence="5" id="KW-1015">Disulfide bond</keyword>
<dbReference type="PROSITE" id="PS50221">
    <property type="entry name" value="GAIN_B"/>
    <property type="match status" value="1"/>
</dbReference>
<accession>A0ABM1RZE1</accession>
<feature type="non-terminal residue" evidence="9">
    <location>
        <position position="221"/>
    </location>
</feature>
<dbReference type="RefSeq" id="XP_022236746.1">
    <property type="nucleotide sequence ID" value="XM_022381038.1"/>
</dbReference>